<dbReference type="EMBL" id="AZRA01000071">
    <property type="protein sequence ID" value="KDB51645.1"/>
    <property type="molecule type" value="Genomic_DNA"/>
</dbReference>
<sequence length="122" mass="12781">MRMIRALASLGLLLPALVLAKDTGHATPSVERIKQAMIAESRADYPGRCPCPYDTMRNGAACGGRSAYSRPGGSSPLCHPGDITPAMVQAWTARHRPAPVTPAASQATSQDATQITAPEALQ</sequence>
<protein>
    <submittedName>
        <fullName evidence="3">Uncharacterized protein</fullName>
    </submittedName>
</protein>
<keyword evidence="4" id="KW-1185">Reference proteome</keyword>
<accession>A0A059KJV2</accession>
<organism evidence="3 4">
    <name type="scientific">Sphaerotilus natans subsp. natans DSM 6575</name>
    <dbReference type="NCBI Taxonomy" id="1286631"/>
    <lineage>
        <taxon>Bacteria</taxon>
        <taxon>Pseudomonadati</taxon>
        <taxon>Pseudomonadota</taxon>
        <taxon>Betaproteobacteria</taxon>
        <taxon>Burkholderiales</taxon>
        <taxon>Sphaerotilaceae</taxon>
        <taxon>Sphaerotilus</taxon>
    </lineage>
</organism>
<evidence type="ECO:0000313" key="3">
    <source>
        <dbReference type="EMBL" id="KDB51645.1"/>
    </source>
</evidence>
<evidence type="ECO:0000313" key="4">
    <source>
        <dbReference type="Proteomes" id="UP000026714"/>
    </source>
</evidence>
<proteinExistence type="predicted"/>
<dbReference type="RefSeq" id="WP_206539518.1">
    <property type="nucleotide sequence ID" value="NZ_AZRA01000071.1"/>
</dbReference>
<dbReference type="STRING" id="34103.SAMN05421778_11861"/>
<reference evidence="3 4" key="1">
    <citation type="journal article" date="2014" name="FEMS Microbiol. Ecol.">
        <title>Sphaerotilus natans encrusted with nanoball-shaped Fe(III) oxide minerals formed by nitrate-reducing mixotrophic Fe(II) oxidation.</title>
        <authorList>
            <person name="Park S."/>
            <person name="Kim D.H."/>
            <person name="Lee J.H."/>
            <person name="Hur H.G."/>
        </authorList>
    </citation>
    <scope>NUCLEOTIDE SEQUENCE [LARGE SCALE GENOMIC DNA]</scope>
    <source>
        <strain evidence="3 4">DSM 6575</strain>
    </source>
</reference>
<comment type="caution">
    <text evidence="3">The sequence shown here is derived from an EMBL/GenBank/DDBJ whole genome shotgun (WGS) entry which is preliminary data.</text>
</comment>
<name>A0A059KJV2_9BURK</name>
<feature type="region of interest" description="Disordered" evidence="1">
    <location>
        <begin position="95"/>
        <end position="122"/>
    </location>
</feature>
<evidence type="ECO:0000256" key="1">
    <source>
        <dbReference type="SAM" id="MobiDB-lite"/>
    </source>
</evidence>
<feature type="chain" id="PRO_5001579596" evidence="2">
    <location>
        <begin position="21"/>
        <end position="122"/>
    </location>
</feature>
<evidence type="ECO:0000256" key="2">
    <source>
        <dbReference type="SAM" id="SignalP"/>
    </source>
</evidence>
<dbReference type="eggNOG" id="COG3103">
    <property type="taxonomic scope" value="Bacteria"/>
</dbReference>
<feature type="signal peptide" evidence="2">
    <location>
        <begin position="1"/>
        <end position="20"/>
    </location>
</feature>
<dbReference type="AlphaFoldDB" id="A0A059KJV2"/>
<feature type="compositionally biased region" description="Low complexity" evidence="1">
    <location>
        <begin position="103"/>
        <end position="122"/>
    </location>
</feature>
<keyword evidence="2" id="KW-0732">Signal</keyword>
<dbReference type="Proteomes" id="UP000026714">
    <property type="component" value="Unassembled WGS sequence"/>
</dbReference>
<gene>
    <name evidence="3" type="ORF">X805_27460</name>
</gene>